<keyword evidence="2 12" id="KW-0820">tRNA-binding</keyword>
<dbReference type="SUPFAM" id="SSF55681">
    <property type="entry name" value="Class II aaRS and biotin synthetases"/>
    <property type="match status" value="1"/>
</dbReference>
<dbReference type="Pfam" id="PF01588">
    <property type="entry name" value="tRNA_bind"/>
    <property type="match status" value="1"/>
</dbReference>
<evidence type="ECO:0000313" key="17">
    <source>
        <dbReference type="EMBL" id="WMD16786.1"/>
    </source>
</evidence>
<dbReference type="RefSeq" id="WP_055258884.1">
    <property type="nucleotide sequence ID" value="NZ_CP132968.1"/>
</dbReference>
<reference evidence="17" key="2">
    <citation type="submission" date="2023-08" db="EMBL/GenBank/DDBJ databases">
        <title>Complete Genome Sequences of butyrate producing Anaerostipes hadrus strains BA1 and GIF7 isolated from the terminal ileum of a healthy lean male.</title>
        <authorList>
            <person name="Low A."/>
            <person name="Sheludchenko M."/>
            <person name="Cheng H.E."/>
            <person name="Koh X.Q."/>
            <person name="Lee J."/>
        </authorList>
    </citation>
    <scope>NUCLEOTIDE SEQUENCE</scope>
    <source>
        <strain evidence="17">BA1</strain>
    </source>
</reference>
<dbReference type="InterPro" id="IPR044136">
    <property type="entry name" value="Lys-tRNA-ligase_II_N"/>
</dbReference>
<keyword evidence="11" id="KW-0963">Cytoplasm</keyword>
<evidence type="ECO:0000256" key="7">
    <source>
        <dbReference type="ARBA" id="ARBA00022884"/>
    </source>
</evidence>
<dbReference type="InterPro" id="IPR018149">
    <property type="entry name" value="Lys-tRNA-synth_II_C"/>
</dbReference>
<dbReference type="PROSITE" id="PS50862">
    <property type="entry name" value="AA_TRNA_LIGASE_II"/>
    <property type="match status" value="1"/>
</dbReference>
<dbReference type="HAMAP" id="MF_00252">
    <property type="entry name" value="Lys_tRNA_synth_class2"/>
    <property type="match status" value="1"/>
</dbReference>
<feature type="binding site" evidence="11">
    <location>
        <position position="408"/>
    </location>
    <ligand>
        <name>Mg(2+)</name>
        <dbReference type="ChEBI" id="CHEBI:18420"/>
        <label>1</label>
    </ligand>
</feature>
<feature type="binding site" evidence="11">
    <location>
        <position position="408"/>
    </location>
    <ligand>
        <name>Mg(2+)</name>
        <dbReference type="ChEBI" id="CHEBI:18420"/>
        <label>2</label>
    </ligand>
</feature>
<dbReference type="GO" id="GO:0006430">
    <property type="term" value="P:lysyl-tRNA aminoacylation"/>
    <property type="evidence" value="ECO:0007669"/>
    <property type="project" value="UniProtKB-UniRule"/>
</dbReference>
<evidence type="ECO:0000256" key="3">
    <source>
        <dbReference type="ARBA" id="ARBA00022598"/>
    </source>
</evidence>
<dbReference type="InterPro" id="IPR004364">
    <property type="entry name" value="Aa-tRNA-synt_II"/>
</dbReference>
<comment type="subunit">
    <text evidence="11">Homodimer.</text>
</comment>
<keyword evidence="4 11" id="KW-0479">Metal-binding</keyword>
<comment type="similarity">
    <text evidence="1 11">Belongs to the class-II aminoacyl-tRNA synthetase family.</text>
</comment>
<dbReference type="PANTHER" id="PTHR42918">
    <property type="entry name" value="LYSYL-TRNA SYNTHETASE"/>
    <property type="match status" value="1"/>
</dbReference>
<dbReference type="PANTHER" id="PTHR42918:SF15">
    <property type="entry name" value="LYSINE--TRNA LIGASE, CHLOROPLASTIC_MITOCHONDRIAL"/>
    <property type="match status" value="1"/>
</dbReference>
<accession>A0A173TE15</accession>
<comment type="catalytic activity">
    <reaction evidence="10 11 13">
        <text>tRNA(Lys) + L-lysine + ATP = L-lysyl-tRNA(Lys) + AMP + diphosphate</text>
        <dbReference type="Rhea" id="RHEA:20792"/>
        <dbReference type="Rhea" id="RHEA-COMP:9696"/>
        <dbReference type="Rhea" id="RHEA-COMP:9697"/>
        <dbReference type="ChEBI" id="CHEBI:30616"/>
        <dbReference type="ChEBI" id="CHEBI:32551"/>
        <dbReference type="ChEBI" id="CHEBI:33019"/>
        <dbReference type="ChEBI" id="CHEBI:78442"/>
        <dbReference type="ChEBI" id="CHEBI:78529"/>
        <dbReference type="ChEBI" id="CHEBI:456215"/>
        <dbReference type="EC" id="6.1.1.6"/>
    </reaction>
</comment>
<reference evidence="16 18" key="1">
    <citation type="submission" date="2015-09" db="EMBL/GenBank/DDBJ databases">
        <authorList>
            <consortium name="Pathogen Informatics"/>
        </authorList>
    </citation>
    <scope>NUCLEOTIDE SEQUENCE [LARGE SCALE GENOMIC DNA]</scope>
    <source>
        <strain evidence="16 18">2789STDY5608868</strain>
    </source>
</reference>
<dbReference type="GO" id="GO:0005524">
    <property type="term" value="F:ATP binding"/>
    <property type="evidence" value="ECO:0007669"/>
    <property type="project" value="UniProtKB-UniRule"/>
</dbReference>
<dbReference type="NCBIfam" id="TIGR00499">
    <property type="entry name" value="lysS_bact"/>
    <property type="match status" value="1"/>
</dbReference>
<dbReference type="GO" id="GO:0140096">
    <property type="term" value="F:catalytic activity, acting on a protein"/>
    <property type="evidence" value="ECO:0007669"/>
    <property type="project" value="UniProtKB-ARBA"/>
</dbReference>
<name>A0A173TE15_ANAHA</name>
<evidence type="ECO:0000256" key="11">
    <source>
        <dbReference type="HAMAP-Rule" id="MF_00252"/>
    </source>
</evidence>
<dbReference type="GO" id="GO:0000287">
    <property type="term" value="F:magnesium ion binding"/>
    <property type="evidence" value="ECO:0007669"/>
    <property type="project" value="UniProtKB-UniRule"/>
</dbReference>
<evidence type="ECO:0000259" key="15">
    <source>
        <dbReference type="PROSITE" id="PS50886"/>
    </source>
</evidence>
<dbReference type="AlphaFoldDB" id="A0A173TE15"/>
<dbReference type="CDD" id="cd02800">
    <property type="entry name" value="tRNA_bind_EcMetRS_like"/>
    <property type="match status" value="1"/>
</dbReference>
<keyword evidence="6 11" id="KW-0067">ATP-binding</keyword>
<dbReference type="Gene3D" id="3.30.930.10">
    <property type="entry name" value="Bira Bifunctional Protein, Domain 2"/>
    <property type="match status" value="1"/>
</dbReference>
<comment type="subcellular location">
    <subcellularLocation>
        <location evidence="11">Cytoplasm</location>
    </subcellularLocation>
</comment>
<evidence type="ECO:0000256" key="8">
    <source>
        <dbReference type="ARBA" id="ARBA00022917"/>
    </source>
</evidence>
<dbReference type="Proteomes" id="UP001243496">
    <property type="component" value="Chromosome"/>
</dbReference>
<dbReference type="EMBL" id="CYXT01000015">
    <property type="protein sequence ID" value="CUN00670.1"/>
    <property type="molecule type" value="Genomic_DNA"/>
</dbReference>
<sequence length="646" mass="73542">MAQQNKDTNELIKVRRQKLADLQAAGKNPFEIMKYDVTHHSKEIKDNFEELEGKEVAVAGRLMFKRVMGKASFCNVQDLQGGIQAYVARDEIGVESYQDFKKMDIGDIVGIKGKVFATKTGEKSIHAEEVILLSKSLKPLPEKFHGLTDTDTRYRQRYVDLIMNEESKEVFIKRSKIISKIRSYLDGQGFMEVETPMLVSNAGGASARPFETHYNALSEDVKLRISLELYLKRLIVGGLEKVYEIGRVFRNEGVDTRHNPEFTLMELYQAYTDYHGMMDLTENLYRYLAEEVCGGTKIQYKDFEIDLGKPFERITMVDAVKKYSGVDFKEIKTLEEARAAAEEHHVEYEERHKRGDILNLFFEEFVEDKLIQPTFVMDHPVEISPLTKRKPEDPDYVERFEFFMNGWEMANAYSELNDPIDQRERFKAQEELLAQGDEEANTTDEDFLNALEIGMPPTGGIGFGIDRMVMLLTNSTAIRDVLLFPTMKSLDSDKKAGKSGAVEEATANDNNGFFKDNAKIDFSNVKVEPLFEEEVDFDTFSKSDFRAVKVKECVAVPKSKKLLQFTLDDGTGTDRTILSGIHSYYEPEELVGKTLIAITNLPPRKMMGIESCGMLLSAVNNLKDSEDEELHLLMVDNHIPAGAKLY</sequence>
<keyword evidence="3 11" id="KW-0436">Ligase</keyword>
<evidence type="ECO:0000256" key="4">
    <source>
        <dbReference type="ARBA" id="ARBA00022723"/>
    </source>
</evidence>
<gene>
    <name evidence="11 16" type="primary">lysS</name>
    <name evidence="16" type="ORF">ERS852425_01997</name>
    <name evidence="17" type="ORF">RBI15_01420</name>
</gene>
<dbReference type="InterPro" id="IPR004495">
    <property type="entry name" value="Met-tRNA-synth_bsu_C"/>
</dbReference>
<dbReference type="CDD" id="cd04322">
    <property type="entry name" value="LysRS_N"/>
    <property type="match status" value="1"/>
</dbReference>
<dbReference type="InterPro" id="IPR002313">
    <property type="entry name" value="Lys-tRNA-ligase_II"/>
</dbReference>
<feature type="domain" description="Aminoacyl-transfer RNA synthetases class-II family profile" evidence="14">
    <location>
        <begin position="174"/>
        <end position="485"/>
    </location>
</feature>
<dbReference type="EC" id="6.1.1.6" evidence="11"/>
<dbReference type="InterPro" id="IPR012340">
    <property type="entry name" value="NA-bd_OB-fold"/>
</dbReference>
<keyword evidence="9 11" id="KW-0030">Aminoacyl-tRNA synthetase</keyword>
<dbReference type="Pfam" id="PF00152">
    <property type="entry name" value="tRNA-synt_2"/>
    <property type="match status" value="1"/>
</dbReference>
<evidence type="ECO:0000256" key="6">
    <source>
        <dbReference type="ARBA" id="ARBA00022840"/>
    </source>
</evidence>
<proteinExistence type="inferred from homology"/>
<keyword evidence="11 13" id="KW-0460">Magnesium</keyword>
<dbReference type="GO" id="GO:0006431">
    <property type="term" value="P:methionyl-tRNA aminoacylation"/>
    <property type="evidence" value="ECO:0007669"/>
    <property type="project" value="InterPro"/>
</dbReference>
<dbReference type="EMBL" id="CP132968">
    <property type="protein sequence ID" value="WMD16786.1"/>
    <property type="molecule type" value="Genomic_DNA"/>
</dbReference>
<dbReference type="InterPro" id="IPR006195">
    <property type="entry name" value="aa-tRNA-synth_II"/>
</dbReference>
<keyword evidence="7 12" id="KW-0694">RNA-binding</keyword>
<feature type="domain" description="TRNA-binding" evidence="15">
    <location>
        <begin position="539"/>
        <end position="646"/>
    </location>
</feature>
<dbReference type="GO" id="GO:0004825">
    <property type="term" value="F:methionine-tRNA ligase activity"/>
    <property type="evidence" value="ECO:0007669"/>
    <property type="project" value="InterPro"/>
</dbReference>
<evidence type="ECO:0000313" key="16">
    <source>
        <dbReference type="EMBL" id="CUN00670.1"/>
    </source>
</evidence>
<keyword evidence="8 11" id="KW-0648">Protein biosynthesis</keyword>
<evidence type="ECO:0000256" key="2">
    <source>
        <dbReference type="ARBA" id="ARBA00022555"/>
    </source>
</evidence>
<dbReference type="PRINTS" id="PR00982">
    <property type="entry name" value="TRNASYNTHLYS"/>
</dbReference>
<dbReference type="FunFam" id="2.40.50.140:FF:000024">
    <property type="entry name" value="Lysine--tRNA ligase"/>
    <property type="match status" value="1"/>
</dbReference>
<protein>
    <recommendedName>
        <fullName evidence="11">Lysine--tRNA ligase</fullName>
        <ecNumber evidence="11">6.1.1.6</ecNumber>
    </recommendedName>
    <alternativeName>
        <fullName evidence="11">Lysyl-tRNA synthetase</fullName>
        <shortName evidence="11">LysRS</shortName>
    </alternativeName>
</protein>
<dbReference type="GeneID" id="92740025"/>
<dbReference type="SUPFAM" id="SSF50249">
    <property type="entry name" value="Nucleic acid-binding proteins"/>
    <property type="match status" value="2"/>
</dbReference>
<evidence type="ECO:0000256" key="9">
    <source>
        <dbReference type="ARBA" id="ARBA00023146"/>
    </source>
</evidence>
<dbReference type="Pfam" id="PF01336">
    <property type="entry name" value="tRNA_anti-codon"/>
    <property type="match status" value="1"/>
</dbReference>
<dbReference type="CDD" id="cd00775">
    <property type="entry name" value="LysRS_core"/>
    <property type="match status" value="1"/>
</dbReference>
<evidence type="ECO:0000256" key="12">
    <source>
        <dbReference type="PROSITE-ProRule" id="PRU00209"/>
    </source>
</evidence>
<dbReference type="Proteomes" id="UP000095598">
    <property type="component" value="Unassembled WGS sequence"/>
</dbReference>
<dbReference type="PROSITE" id="PS50886">
    <property type="entry name" value="TRBD"/>
    <property type="match status" value="1"/>
</dbReference>
<dbReference type="InterPro" id="IPR002547">
    <property type="entry name" value="tRNA-bd_dom"/>
</dbReference>
<comment type="cofactor">
    <cofactor evidence="11 13">
        <name>Mg(2+)</name>
        <dbReference type="ChEBI" id="CHEBI:18420"/>
    </cofactor>
    <text evidence="11 13">Binds 3 Mg(2+) ions per subunit.</text>
</comment>
<dbReference type="GO" id="GO:0016740">
    <property type="term" value="F:transferase activity"/>
    <property type="evidence" value="ECO:0007669"/>
    <property type="project" value="UniProtKB-ARBA"/>
</dbReference>
<feature type="binding site" evidence="11">
    <location>
        <position position="401"/>
    </location>
    <ligand>
        <name>Mg(2+)</name>
        <dbReference type="ChEBI" id="CHEBI:18420"/>
        <label>1</label>
    </ligand>
</feature>
<evidence type="ECO:0000259" key="14">
    <source>
        <dbReference type="PROSITE" id="PS50862"/>
    </source>
</evidence>
<evidence type="ECO:0000256" key="5">
    <source>
        <dbReference type="ARBA" id="ARBA00022741"/>
    </source>
</evidence>
<organism evidence="16 18">
    <name type="scientific">Anaerostipes hadrus</name>
    <dbReference type="NCBI Taxonomy" id="649756"/>
    <lineage>
        <taxon>Bacteria</taxon>
        <taxon>Bacillati</taxon>
        <taxon>Bacillota</taxon>
        <taxon>Clostridia</taxon>
        <taxon>Lachnospirales</taxon>
        <taxon>Lachnospiraceae</taxon>
        <taxon>Anaerostipes</taxon>
    </lineage>
</organism>
<dbReference type="GO" id="GO:0005829">
    <property type="term" value="C:cytosol"/>
    <property type="evidence" value="ECO:0007669"/>
    <property type="project" value="TreeGrafter"/>
</dbReference>
<dbReference type="NCBIfam" id="NF001756">
    <property type="entry name" value="PRK00484.1"/>
    <property type="match status" value="1"/>
</dbReference>
<dbReference type="InterPro" id="IPR045864">
    <property type="entry name" value="aa-tRNA-synth_II/BPL/LPL"/>
</dbReference>
<keyword evidence="5 11" id="KW-0547">Nucleotide-binding</keyword>
<evidence type="ECO:0000256" key="1">
    <source>
        <dbReference type="ARBA" id="ARBA00008226"/>
    </source>
</evidence>
<dbReference type="GO" id="GO:0000049">
    <property type="term" value="F:tRNA binding"/>
    <property type="evidence" value="ECO:0007669"/>
    <property type="project" value="UniProtKB-UniRule"/>
</dbReference>
<dbReference type="InterPro" id="IPR004365">
    <property type="entry name" value="NA-bd_OB_tRNA"/>
</dbReference>
<dbReference type="Gene3D" id="2.40.50.140">
    <property type="entry name" value="Nucleic acid-binding proteins"/>
    <property type="match status" value="2"/>
</dbReference>
<evidence type="ECO:0000256" key="10">
    <source>
        <dbReference type="ARBA" id="ARBA00048573"/>
    </source>
</evidence>
<evidence type="ECO:0000313" key="18">
    <source>
        <dbReference type="Proteomes" id="UP000095598"/>
    </source>
</evidence>
<dbReference type="GO" id="GO:0004824">
    <property type="term" value="F:lysine-tRNA ligase activity"/>
    <property type="evidence" value="ECO:0007669"/>
    <property type="project" value="UniProtKB-UniRule"/>
</dbReference>
<evidence type="ECO:0000256" key="13">
    <source>
        <dbReference type="RuleBase" id="RU000336"/>
    </source>
</evidence>